<evidence type="ECO:0008006" key="3">
    <source>
        <dbReference type="Google" id="ProtNLM"/>
    </source>
</evidence>
<evidence type="ECO:0000313" key="2">
    <source>
        <dbReference type="Proteomes" id="UP000215335"/>
    </source>
</evidence>
<dbReference type="STRING" id="543379.A0A232FBQ0"/>
<organism evidence="1 2">
    <name type="scientific">Trichomalopsis sarcophagae</name>
    <dbReference type="NCBI Taxonomy" id="543379"/>
    <lineage>
        <taxon>Eukaryota</taxon>
        <taxon>Metazoa</taxon>
        <taxon>Ecdysozoa</taxon>
        <taxon>Arthropoda</taxon>
        <taxon>Hexapoda</taxon>
        <taxon>Insecta</taxon>
        <taxon>Pterygota</taxon>
        <taxon>Neoptera</taxon>
        <taxon>Endopterygota</taxon>
        <taxon>Hymenoptera</taxon>
        <taxon>Apocrita</taxon>
        <taxon>Proctotrupomorpha</taxon>
        <taxon>Chalcidoidea</taxon>
        <taxon>Pteromalidae</taxon>
        <taxon>Pteromalinae</taxon>
        <taxon>Trichomalopsis</taxon>
    </lineage>
</organism>
<sequence>MRINTDTLPQLTINGIAIPFSKSTKNLGMKLTEHLSWNSHISAICSRVHGVLNHLRFRTYYLSSSLKKQLVTALILPHFDYACTVYCNLTRCLDLKLTRLFNVLIRYIFLLPRDARLAPYIAKLDWLTPEKRRKYFLAVILYQILMTAKPPYLTAFFYPLARAFVVRKGIVSPILVYL</sequence>
<reference evidence="1 2" key="1">
    <citation type="journal article" date="2017" name="Curr. Biol.">
        <title>The Evolution of Venom by Co-option of Single-Copy Genes.</title>
        <authorList>
            <person name="Martinson E.O."/>
            <person name="Mrinalini"/>
            <person name="Kelkar Y.D."/>
            <person name="Chang C.H."/>
            <person name="Werren J.H."/>
        </authorList>
    </citation>
    <scope>NUCLEOTIDE SEQUENCE [LARGE SCALE GENOMIC DNA]</scope>
    <source>
        <strain evidence="1 2">Alberta</strain>
        <tissue evidence="1">Whole body</tissue>
    </source>
</reference>
<dbReference type="Proteomes" id="UP000215335">
    <property type="component" value="Unassembled WGS sequence"/>
</dbReference>
<dbReference type="EMBL" id="NNAY01000457">
    <property type="protein sequence ID" value="OXU28264.1"/>
    <property type="molecule type" value="Genomic_DNA"/>
</dbReference>
<dbReference type="OrthoDB" id="7693421at2759"/>
<evidence type="ECO:0000313" key="1">
    <source>
        <dbReference type="EMBL" id="OXU28264.1"/>
    </source>
</evidence>
<protein>
    <recommendedName>
        <fullName evidence="3">Reverse transcriptase domain-containing protein</fullName>
    </recommendedName>
</protein>
<proteinExistence type="predicted"/>
<gene>
    <name evidence="1" type="ORF">TSAR_016353</name>
</gene>
<name>A0A232FBQ0_9HYME</name>
<accession>A0A232FBQ0</accession>
<dbReference type="AlphaFoldDB" id="A0A232FBQ0"/>
<keyword evidence="2" id="KW-1185">Reference proteome</keyword>
<comment type="caution">
    <text evidence="1">The sequence shown here is derived from an EMBL/GenBank/DDBJ whole genome shotgun (WGS) entry which is preliminary data.</text>
</comment>